<keyword evidence="1" id="KW-0472">Membrane</keyword>
<accession>A0A090MMJ9</accession>
<sequence length="73" mass="7906">MAHHPSADPAKQYAWGEHRAVATRRYSPVVRLGTLAFWTLIAGLLVARLLIPDPNKTEATASAPQAQTSASLR</sequence>
<keyword evidence="1" id="KW-0812">Transmembrane</keyword>
<evidence type="ECO:0000256" key="1">
    <source>
        <dbReference type="SAM" id="Phobius"/>
    </source>
</evidence>
<evidence type="ECO:0000313" key="3">
    <source>
        <dbReference type="Proteomes" id="UP000035762"/>
    </source>
</evidence>
<gene>
    <name evidence="2" type="ORF">BN961_02042</name>
</gene>
<organism evidence="2 3">
    <name type="scientific">Afipia felis</name>
    <name type="common">Cat scratch disease bacillus</name>
    <dbReference type="NCBI Taxonomy" id="1035"/>
    <lineage>
        <taxon>Bacteria</taxon>
        <taxon>Pseudomonadati</taxon>
        <taxon>Pseudomonadota</taxon>
        <taxon>Alphaproteobacteria</taxon>
        <taxon>Hyphomicrobiales</taxon>
        <taxon>Nitrobacteraceae</taxon>
        <taxon>Afipia</taxon>
    </lineage>
</organism>
<evidence type="ECO:0000313" key="2">
    <source>
        <dbReference type="EMBL" id="CEG08626.1"/>
    </source>
</evidence>
<dbReference type="EMBL" id="CCAZ020000001">
    <property type="protein sequence ID" value="CEG08626.1"/>
    <property type="molecule type" value="Genomic_DNA"/>
</dbReference>
<comment type="caution">
    <text evidence="2">The sequence shown here is derived from an EMBL/GenBank/DDBJ whole genome shotgun (WGS) entry which is preliminary data.</text>
</comment>
<keyword evidence="3" id="KW-1185">Reference proteome</keyword>
<dbReference type="Proteomes" id="UP000035762">
    <property type="component" value="Unassembled WGS sequence"/>
</dbReference>
<name>A0A090MMJ9_AFIFE</name>
<feature type="transmembrane region" description="Helical" evidence="1">
    <location>
        <begin position="29"/>
        <end position="51"/>
    </location>
</feature>
<dbReference type="AlphaFoldDB" id="A0A090MMJ9"/>
<protein>
    <submittedName>
        <fullName evidence="2">Uncharacterized protein</fullName>
    </submittedName>
</protein>
<proteinExistence type="predicted"/>
<dbReference type="RefSeq" id="WP_009340619.1">
    <property type="nucleotide sequence ID" value="NZ_CCAZ020000001.1"/>
</dbReference>
<reference evidence="2 3" key="1">
    <citation type="journal article" date="2014" name="Genome Announc.">
        <title>Genome Sequence of Afipia felis Strain 76713, Isolated in Hospital Water Using an Amoeba Co-Culture Procedure.</title>
        <authorList>
            <person name="Benamar S."/>
            <person name="La Scola B."/>
            <person name="Croce O."/>
        </authorList>
    </citation>
    <scope>NUCLEOTIDE SEQUENCE [LARGE SCALE GENOMIC DNA]</scope>
    <source>
        <strain evidence="2 3">76713</strain>
    </source>
</reference>
<keyword evidence="1" id="KW-1133">Transmembrane helix</keyword>
<dbReference type="OrthoDB" id="9964708at2"/>